<keyword evidence="1" id="KW-0472">Membrane</keyword>
<gene>
    <name evidence="2" type="ORF">US19_C0028G0004</name>
</gene>
<protein>
    <submittedName>
        <fullName evidence="2">Uncharacterized protein</fullName>
    </submittedName>
</protein>
<feature type="transmembrane region" description="Helical" evidence="1">
    <location>
        <begin position="100"/>
        <end position="123"/>
    </location>
</feature>
<comment type="caution">
    <text evidence="2">The sequence shown here is derived from an EMBL/GenBank/DDBJ whole genome shotgun (WGS) entry which is preliminary data.</text>
</comment>
<evidence type="ECO:0000313" key="3">
    <source>
        <dbReference type="Proteomes" id="UP000034492"/>
    </source>
</evidence>
<dbReference type="Pfam" id="PF04020">
    <property type="entry name" value="Phage_holin_4_2"/>
    <property type="match status" value="1"/>
</dbReference>
<accession>A0A0G0HWM8</accession>
<proteinExistence type="predicted"/>
<name>A0A0G0HWM8_9BACT</name>
<sequence>MNLVALWATSIILPGLSYTGGLRALAIGALGLMFINMAIIPLLKIMFLPLNLLTLGLFTWAINVVGLYLLTTFVPAFRIIPYYFPGSNIGGVEIPAADLNVLWVAILASFLVGLISHFLGWLAD</sequence>
<dbReference type="Proteomes" id="UP000034492">
    <property type="component" value="Unassembled WGS sequence"/>
</dbReference>
<keyword evidence="1" id="KW-1133">Transmembrane helix</keyword>
<evidence type="ECO:0000313" key="2">
    <source>
        <dbReference type="EMBL" id="KKQ08286.1"/>
    </source>
</evidence>
<dbReference type="AlphaFoldDB" id="A0A0G0HWM8"/>
<reference evidence="2 3" key="1">
    <citation type="journal article" date="2015" name="Nature">
        <title>rRNA introns, odd ribosomes, and small enigmatic genomes across a large radiation of phyla.</title>
        <authorList>
            <person name="Brown C.T."/>
            <person name="Hug L.A."/>
            <person name="Thomas B.C."/>
            <person name="Sharon I."/>
            <person name="Castelle C.J."/>
            <person name="Singh A."/>
            <person name="Wilkins M.J."/>
            <person name="Williams K.H."/>
            <person name="Banfield J.F."/>
        </authorList>
    </citation>
    <scope>NUCLEOTIDE SEQUENCE [LARGE SCALE GENOMIC DNA]</scope>
</reference>
<dbReference type="InterPro" id="IPR007165">
    <property type="entry name" value="Phage_holin_4_2"/>
</dbReference>
<evidence type="ECO:0000256" key="1">
    <source>
        <dbReference type="SAM" id="Phobius"/>
    </source>
</evidence>
<keyword evidence="1" id="KW-0812">Transmembrane</keyword>
<dbReference type="EMBL" id="LBSA01000028">
    <property type="protein sequence ID" value="KKQ08286.1"/>
    <property type="molecule type" value="Genomic_DNA"/>
</dbReference>
<feature type="transmembrane region" description="Helical" evidence="1">
    <location>
        <begin position="57"/>
        <end position="80"/>
    </location>
</feature>
<feature type="transmembrane region" description="Helical" evidence="1">
    <location>
        <begin position="27"/>
        <end position="50"/>
    </location>
</feature>
<organism evidence="2 3">
    <name type="scientific">Candidatus Daviesbacteria bacterium GW2011_GWB1_36_5</name>
    <dbReference type="NCBI Taxonomy" id="1618426"/>
    <lineage>
        <taxon>Bacteria</taxon>
        <taxon>Candidatus Daviesiibacteriota</taxon>
    </lineage>
</organism>